<feature type="transmembrane region" description="Helical" evidence="1">
    <location>
        <begin position="358"/>
        <end position="377"/>
    </location>
</feature>
<dbReference type="InParanoid" id="A0A3N4LL59"/>
<dbReference type="AlphaFoldDB" id="A0A3N4LL59"/>
<dbReference type="PANTHER" id="PTHR35043:SF7">
    <property type="entry name" value="TRANSCRIPTION FACTOR DOMAIN-CONTAINING PROTEIN"/>
    <property type="match status" value="1"/>
</dbReference>
<keyword evidence="1" id="KW-0812">Transmembrane</keyword>
<feature type="transmembrane region" description="Helical" evidence="1">
    <location>
        <begin position="459"/>
        <end position="485"/>
    </location>
</feature>
<keyword evidence="3" id="KW-1185">Reference proteome</keyword>
<reference evidence="2 3" key="1">
    <citation type="journal article" date="2018" name="Nat. Ecol. Evol.">
        <title>Pezizomycetes genomes reveal the molecular basis of ectomycorrhizal truffle lifestyle.</title>
        <authorList>
            <person name="Murat C."/>
            <person name="Payen T."/>
            <person name="Noel B."/>
            <person name="Kuo A."/>
            <person name="Morin E."/>
            <person name="Chen J."/>
            <person name="Kohler A."/>
            <person name="Krizsan K."/>
            <person name="Balestrini R."/>
            <person name="Da Silva C."/>
            <person name="Montanini B."/>
            <person name="Hainaut M."/>
            <person name="Levati E."/>
            <person name="Barry K.W."/>
            <person name="Belfiori B."/>
            <person name="Cichocki N."/>
            <person name="Clum A."/>
            <person name="Dockter R.B."/>
            <person name="Fauchery L."/>
            <person name="Guy J."/>
            <person name="Iotti M."/>
            <person name="Le Tacon F."/>
            <person name="Lindquist E.A."/>
            <person name="Lipzen A."/>
            <person name="Malagnac F."/>
            <person name="Mello A."/>
            <person name="Molinier V."/>
            <person name="Miyauchi S."/>
            <person name="Poulain J."/>
            <person name="Riccioni C."/>
            <person name="Rubini A."/>
            <person name="Sitrit Y."/>
            <person name="Splivallo R."/>
            <person name="Traeger S."/>
            <person name="Wang M."/>
            <person name="Zifcakova L."/>
            <person name="Wipf D."/>
            <person name="Zambonelli A."/>
            <person name="Paolocci F."/>
            <person name="Nowrousian M."/>
            <person name="Ottonello S."/>
            <person name="Baldrian P."/>
            <person name="Spatafora J.W."/>
            <person name="Henrissat B."/>
            <person name="Nagy L.G."/>
            <person name="Aury J.M."/>
            <person name="Wincker P."/>
            <person name="Grigoriev I.V."/>
            <person name="Bonfante P."/>
            <person name="Martin F.M."/>
        </authorList>
    </citation>
    <scope>NUCLEOTIDE SEQUENCE [LARGE SCALE GENOMIC DNA]</scope>
    <source>
        <strain evidence="2 3">ATCC MYA-4762</strain>
    </source>
</reference>
<evidence type="ECO:0000313" key="3">
    <source>
        <dbReference type="Proteomes" id="UP000267821"/>
    </source>
</evidence>
<keyword evidence="1" id="KW-0472">Membrane</keyword>
<dbReference type="PANTHER" id="PTHR35043">
    <property type="entry name" value="TRANSCRIPTION FACTOR DOMAIN-CONTAINING PROTEIN"/>
    <property type="match status" value="1"/>
</dbReference>
<sequence length="511" mass="57884">MMGSWLFEPTSPQADPRWISNDPIRTTYEFLTTCILTLIACVWTALHSNIPLSTRRHASTSLFFDKLQYATIAMLAPELVLYGAFRQLWEARLICNILQKIELERKTEPGLLEDEESKLREGDGQLQPEIIEVVEVIPDSAAAHTEDKSPKVTQQAVTQSEKDTLPSQWRRRYKYFFPDHLERGFFLAMGGIEVVDKANPIARRQLTPRGVITMARAGLLPVVDIDEINDKSKSDGFGRLVVCIQAGWMILQAITRKIKGLPQTLLEIHILTHVICALGMYLFWLKKPQNVLVTTIVKIDAEAISLLIDKPEDFAKGESPNFWSVDESSINNETDQGSLVDQTETGFLDFTRGELIKVPFSILICGAYGAIHLLPWYGHFPTHLERIMWRISGVIVLATPTIVVFFRLALRPFMRPLLHANGVYLLNADDSASLKRRPTMQEMRGSVRSRRWVRLALQVYAYFCMGVVIPVMGLGYVLARFFLIVESFASLRSLPVGTHQSVSWLGMIPHF</sequence>
<evidence type="ECO:0000256" key="1">
    <source>
        <dbReference type="SAM" id="Phobius"/>
    </source>
</evidence>
<organism evidence="2 3">
    <name type="scientific">Terfezia boudieri ATCC MYA-4762</name>
    <dbReference type="NCBI Taxonomy" id="1051890"/>
    <lineage>
        <taxon>Eukaryota</taxon>
        <taxon>Fungi</taxon>
        <taxon>Dikarya</taxon>
        <taxon>Ascomycota</taxon>
        <taxon>Pezizomycotina</taxon>
        <taxon>Pezizomycetes</taxon>
        <taxon>Pezizales</taxon>
        <taxon>Pezizaceae</taxon>
        <taxon>Terfezia</taxon>
    </lineage>
</organism>
<feature type="transmembrane region" description="Helical" evidence="1">
    <location>
        <begin position="266"/>
        <end position="285"/>
    </location>
</feature>
<accession>A0A3N4LL59</accession>
<keyword evidence="1" id="KW-1133">Transmembrane helix</keyword>
<name>A0A3N4LL59_9PEZI</name>
<feature type="transmembrane region" description="Helical" evidence="1">
    <location>
        <begin position="389"/>
        <end position="410"/>
    </location>
</feature>
<dbReference type="EMBL" id="ML121553">
    <property type="protein sequence ID" value="RPB22199.1"/>
    <property type="molecule type" value="Genomic_DNA"/>
</dbReference>
<dbReference type="OrthoDB" id="9451547at2759"/>
<gene>
    <name evidence="2" type="ORF">L211DRAFT_869409</name>
</gene>
<protein>
    <submittedName>
        <fullName evidence="2">Uncharacterized protein</fullName>
    </submittedName>
</protein>
<dbReference type="Proteomes" id="UP000267821">
    <property type="component" value="Unassembled WGS sequence"/>
</dbReference>
<evidence type="ECO:0000313" key="2">
    <source>
        <dbReference type="EMBL" id="RPB22199.1"/>
    </source>
</evidence>
<proteinExistence type="predicted"/>